<dbReference type="InterPro" id="IPR018247">
    <property type="entry name" value="EF_Hand_1_Ca_BS"/>
</dbReference>
<feature type="domain" description="WW" evidence="7">
    <location>
        <begin position="2265"/>
        <end position="2298"/>
    </location>
</feature>
<feature type="compositionally biased region" description="Basic and acidic residues" evidence="6">
    <location>
        <begin position="125"/>
        <end position="135"/>
    </location>
</feature>
<dbReference type="Gene3D" id="2.30.30.140">
    <property type="match status" value="1"/>
</dbReference>
<dbReference type="PROSITE" id="PS50222">
    <property type="entry name" value="EF_HAND_2"/>
    <property type="match status" value="2"/>
</dbReference>
<feature type="region of interest" description="Disordered" evidence="6">
    <location>
        <begin position="104"/>
        <end position="142"/>
    </location>
</feature>
<sequence length="2812" mass="322437">MVGQLWPQPSPAPRSPASLAVTRAEEKEAEKEEEEGKKLAEKARQRAKRTGTTARTTARAAAAAAARDEKTRRLSTRELEQKRQVLPHLETIEYIQLHLNKRLAEAQRKPGGRGKRPRTRPPPGAREHDEGKEVGEEPGEGDVWDESLLEQDNADGNAESNQKGEHASANLDVKLFGRYPRFARFLNIQDFGRAKARQRLHWVLVTIEAILDARDRATRRATLRGGKTRMVPFPETAWSYFKQAYGVEGLASTMAWSLLLSLHRILNTWPRHRLLGEHGLQIDLFSQFLRESFDDNAVFVILCLRRNLERQSNVRLSRDSKPSTREHDDLGVMLKPRVCMVDTAVVHEGVLLASLQTCMTDIGADAQSAPQLAQYVFKHVISTWDDERMRKRAIALSEHRTMLATITTTNDSSNNDDGACWPVDGRTEAIDDDEDAEEDDEDKGDAEDNEGAETWLAKAAAEGRPVGGRLREGRWIRINIALRAVAENFAEIPDEIVKAVKFGDDGNRMRMLDQLKQTEDEEKRKLVLLEDLKLAHVNLRSQQARIAKLEHKSKLSEENRTALRTELFLAHNELWRKQQVVNDLEDRVAQVQRGVDETWANIVGPSLTSSTTAQQETQHQGAQMYISFLTRQLQRHGAKVAAVKKLRAIGGWREQLQLRREEAAIQVQRAYRQRRDLRKLEEGARKEADRRRREKRRQRRLQEQLRIKADEEAGKHKTRMQQRAAEEKLEMARIEGRRNRIVAKHREAEAQRRFLRTQELILRRCFGQWVVHRRVGALRTAALRKRSHEALARWREYVLLRKILRTKRIAASTNIQRIARGRQGRARARRLRERQLDHEAKVLLGIRRTLRRHQVRCLGAWAAHTAKMKRARAFVSRSLANKCGRAFQLWVNHVLARRTLKNTSATRIQAAFRGALGRRIAQHVRHEHKASTQIQSCWRAYCCRHIAARARRHRDEQNVKVATYLRRIRWRRSYEAFQAWEGHVRRTKRARQLFEGKKSELLRNRFIQWRLWAERTKKRKVVCACKIQARFRATAAQRVVRRALAQTRMATRIQKVVRGRQCRLRVERLYWEREACVRIQRVWRGRKGRQRFLAELSRFILAHATPENVETVRHAIEVKHIDPRRLADPSTGDTLLHRAVAHGSKRIVKLSLRHGVKPNVKNNEGQTCLHALASKAYPGQDQLADYLMSKGASILVQDNAGYTPLMEAASRGHIGLVNVFTTHADLEARDVEGNTALHLAALHDHWSIVQMLLEKGADRDCRDAAGAHPLHDLAARSMLSMMSHIMGLFDGEGGLDLRDNEGRTPLHYAVIEGKLEAAEMLLNWGATPGVSDNLGRNPLWFASHQGNMPMLKLLLDADCPSQTQNQETGDTALHCACALGGQGSLDVTKVLLKNGANPNVQNLAGDLPVHMACRIDDVQLLHLLLFYDSDMNIKNYAGRTPLGEARMYQRPKVLAYILERFIERDRESQWETEARRKAEALAALLGQVKFTAQFNEGNTNRNVAIVQAHEETQKKSLPEFDFDAWVDLLGTRGQLEVEMGMLTSSAWQRFRILGSPVDRSELETLGYYEARRRDDELSGETFWYNPDSQKFRWVTPPEIYALPEATDHWEQHWDEDAQQVYFYNHSTGQTVQPGAGGRPPPGRGGKYLERKVQKRLRGSAEFAHEPDPLDAAILDPDVAELEGINLNDYQRYWDEENKELREKLLRESAAITIQNAYRRYIAVMRAWRQRVLRDMAIRLQSRWRAFQAQRRVERRKVEWAASIVIQNAWRTYYAVKWFKQERDRLFEERRRLRASQRIQTVWRGYLGRRRARRMHAALVDPAPRTLEDWTAVVELPTTVHLRSWGIFEEYLVRWPDVKCYRNQLTKMCTFEKPAKWEEVDKAKFDDLWNIVQQGFTMTEAKHAIRLQNAYRAKRSRDKLRTLKRGVKIMRAAEEKYLENPFRLETSGTNPEGIVNLCNYMVYLHVIEHKIDKARPLFHSAMNFMAQRGPDNAFVLMSFAIFLAANLEDDSDVIMDYVSRAYTVDPTMRSFHLVEAGFYRQAAIEQAKDSRALLNYALCLQFFGTTTTPRVQVQPDYELAEEYYLSALQIDPHNTIIVENFDFMLRHLKGADYDAYTAFRERQAYLSRLEQGKVGKDSETQKEDVPSAAVRIQQRVRGYLARLRVCRAVRSEWETWQDEASGASFYYSKETGESRWDEPFGLQLVPLREVEKEKQHVLPAHDQVGQDAAAVPWYICEDNHGQVFYAHAETGESVWELPAGFVTLCSERHAAWETVQAEDGSVYYYNHETGEVTYEDRVVRLGNDEVGSHDDDGDSEVEVAEPSQDEGSDSETHGWETLEDEEGNTFYHNAWTGQTTWDLPTEIVPVGAFVYAQYESGEYWYPGRVIRKQHNGAFFSIEYDDGDDEEGVALGSILLREADVFPDGMPCKVLSKGSGDESEGVFFPAAVLCSQGNNKYIVRYEDGVEERGVPSGRIFHLARGDADWSTAQDWEQVQGQGGLCFYRSKALNVAQWEMPLSCQGHFQEPVDFAELFYALDADANGSLNRHEILSGLLSGQVDTTLEAVPALHVLRDERFLDRLFLELGDVDANEFQHVCVRVCREQQLDADLERTFDLLDADGSGQVSHAELKNAMFRAEVLAFVRLTPSLTGLLRPIAFSEMLRRLRVEEVGRFDFALHAKAALQSVEDAALAAKAFVSADLRAQLLLEDLAHSDKRGFVKQAVAALAQRRLRREAGILFRLIDQDQSGVITLNEFREALETREGGDLEAFLRRQPGLARLLDAGEVDAVFAHVLDEDEELNEDSFSRLVVSRGEM</sequence>
<gene>
    <name evidence="9" type="ORF">FCC1311_083362</name>
</gene>
<dbReference type="GO" id="GO:0005509">
    <property type="term" value="F:calcium ion binding"/>
    <property type="evidence" value="ECO:0007669"/>
    <property type="project" value="InterPro"/>
</dbReference>
<dbReference type="Pfam" id="PF00612">
    <property type="entry name" value="IQ"/>
    <property type="match status" value="3"/>
</dbReference>
<keyword evidence="1" id="KW-0677">Repeat</keyword>
<dbReference type="InterPro" id="IPR051165">
    <property type="entry name" value="Multifunctional_ANK_Repeat"/>
</dbReference>
<dbReference type="InterPro" id="IPR036020">
    <property type="entry name" value="WW_dom_sf"/>
</dbReference>
<dbReference type="SUPFAM" id="SSF51045">
    <property type="entry name" value="WW domain"/>
    <property type="match status" value="2"/>
</dbReference>
<feature type="coiled-coil region" evidence="5">
    <location>
        <begin position="512"/>
        <end position="566"/>
    </location>
</feature>
<keyword evidence="3 4" id="KW-0040">ANK repeat</keyword>
<evidence type="ECO:0000256" key="2">
    <source>
        <dbReference type="ARBA" id="ARBA00022837"/>
    </source>
</evidence>
<dbReference type="Gene3D" id="1.10.238.10">
    <property type="entry name" value="EF-hand"/>
    <property type="match status" value="2"/>
</dbReference>
<feature type="repeat" description="ANK" evidence="4">
    <location>
        <begin position="1164"/>
        <end position="1199"/>
    </location>
</feature>
<dbReference type="PRINTS" id="PR01415">
    <property type="entry name" value="ANKYRIN"/>
</dbReference>
<feature type="coiled-coil region" evidence="5">
    <location>
        <begin position="653"/>
        <end position="751"/>
    </location>
</feature>
<protein>
    <submittedName>
        <fullName evidence="9">Ankyrin repeat domain-containing protein 50</fullName>
    </submittedName>
</protein>
<dbReference type="PROSITE" id="PS01159">
    <property type="entry name" value="WW_DOMAIN_1"/>
    <property type="match status" value="2"/>
</dbReference>
<feature type="repeat" description="ANK" evidence="4">
    <location>
        <begin position="1301"/>
        <end position="1333"/>
    </location>
</feature>
<keyword evidence="5" id="KW-0175">Coiled coil</keyword>
<dbReference type="InterPro" id="IPR036770">
    <property type="entry name" value="Ankyrin_rpt-contain_sf"/>
</dbReference>
<name>A0A2R5GUQ0_9STRA</name>
<feature type="region of interest" description="Disordered" evidence="6">
    <location>
        <begin position="424"/>
        <end position="450"/>
    </location>
</feature>
<dbReference type="CDD" id="cd00201">
    <property type="entry name" value="WW"/>
    <property type="match status" value="4"/>
</dbReference>
<reference evidence="9 10" key="1">
    <citation type="submission" date="2017-12" db="EMBL/GenBank/DDBJ databases">
        <title>Sequencing, de novo assembly and annotation of complete genome of a new Thraustochytrid species, strain FCC1311.</title>
        <authorList>
            <person name="Sedici K."/>
            <person name="Godart F."/>
            <person name="Aiese Cigliano R."/>
            <person name="Sanseverino W."/>
            <person name="Barakat M."/>
            <person name="Ortet P."/>
            <person name="Marechal E."/>
            <person name="Cagnac O."/>
            <person name="Amato A."/>
        </authorList>
    </citation>
    <scope>NUCLEOTIDE SEQUENCE [LARGE SCALE GENOMIC DNA]</scope>
</reference>
<dbReference type="PROSITE" id="PS50020">
    <property type="entry name" value="WW_DOMAIN_2"/>
    <property type="match status" value="4"/>
</dbReference>
<dbReference type="InterPro" id="IPR000048">
    <property type="entry name" value="IQ_motif_EF-hand-BS"/>
</dbReference>
<feature type="compositionally biased region" description="Basic and acidic residues" evidence="6">
    <location>
        <begin position="23"/>
        <end position="44"/>
    </location>
</feature>
<dbReference type="SMART" id="SM00456">
    <property type="entry name" value="WW"/>
    <property type="match status" value="6"/>
</dbReference>
<feature type="region of interest" description="Disordered" evidence="6">
    <location>
        <begin position="1"/>
        <end position="79"/>
    </location>
</feature>
<dbReference type="SUPFAM" id="SSF47473">
    <property type="entry name" value="EF-hand"/>
    <property type="match status" value="2"/>
</dbReference>
<evidence type="ECO:0000259" key="8">
    <source>
        <dbReference type="PROSITE" id="PS50222"/>
    </source>
</evidence>
<dbReference type="Pfam" id="PF00397">
    <property type="entry name" value="WW"/>
    <property type="match status" value="1"/>
</dbReference>
<dbReference type="InParanoid" id="A0A2R5GUQ0"/>
<feature type="domain" description="EF-hand" evidence="8">
    <location>
        <begin position="2602"/>
        <end position="2637"/>
    </location>
</feature>
<evidence type="ECO:0000256" key="6">
    <source>
        <dbReference type="SAM" id="MobiDB-lite"/>
    </source>
</evidence>
<dbReference type="PROSITE" id="PS50088">
    <property type="entry name" value="ANK_REPEAT"/>
    <property type="match status" value="6"/>
</dbReference>
<evidence type="ECO:0000256" key="4">
    <source>
        <dbReference type="PROSITE-ProRule" id="PRU00023"/>
    </source>
</evidence>
<dbReference type="SMART" id="SM00333">
    <property type="entry name" value="TUDOR"/>
    <property type="match status" value="2"/>
</dbReference>
<dbReference type="Gene3D" id="1.20.5.190">
    <property type="match status" value="3"/>
</dbReference>
<dbReference type="Pfam" id="PF00023">
    <property type="entry name" value="Ank"/>
    <property type="match status" value="1"/>
</dbReference>
<dbReference type="CDD" id="cd04508">
    <property type="entry name" value="Tudor_SF"/>
    <property type="match status" value="1"/>
</dbReference>
<feature type="repeat" description="ANK" evidence="4">
    <location>
        <begin position="1232"/>
        <end position="1264"/>
    </location>
</feature>
<feature type="compositionally biased region" description="Basic residues" evidence="6">
    <location>
        <begin position="110"/>
        <end position="119"/>
    </location>
</feature>
<feature type="compositionally biased region" description="Acidic residues" evidence="6">
    <location>
        <begin position="430"/>
        <end position="450"/>
    </location>
</feature>
<dbReference type="InterPro" id="IPR001202">
    <property type="entry name" value="WW_dom"/>
</dbReference>
<dbReference type="SMART" id="SM00015">
    <property type="entry name" value="IQ"/>
    <property type="match status" value="13"/>
</dbReference>
<dbReference type="SMART" id="SM00054">
    <property type="entry name" value="EFh"/>
    <property type="match status" value="3"/>
</dbReference>
<feature type="compositionally biased region" description="Basic and acidic residues" evidence="6">
    <location>
        <begin position="66"/>
        <end position="79"/>
    </location>
</feature>
<feature type="compositionally biased region" description="Acidic residues" evidence="6">
    <location>
        <begin position="2310"/>
        <end position="2328"/>
    </location>
</feature>
<dbReference type="EMBL" id="BEYU01000115">
    <property type="protein sequence ID" value="GBG32111.1"/>
    <property type="molecule type" value="Genomic_DNA"/>
</dbReference>
<evidence type="ECO:0000313" key="9">
    <source>
        <dbReference type="EMBL" id="GBG32111.1"/>
    </source>
</evidence>
<feature type="domain" description="WW" evidence="7">
    <location>
        <begin position="2166"/>
        <end position="2200"/>
    </location>
</feature>
<dbReference type="InterPro" id="IPR002048">
    <property type="entry name" value="EF_hand_dom"/>
</dbReference>
<keyword evidence="10" id="KW-1185">Reference proteome</keyword>
<dbReference type="PROSITE" id="PS50297">
    <property type="entry name" value="ANK_REP_REGION"/>
    <property type="match status" value="5"/>
</dbReference>
<dbReference type="Gene3D" id="1.25.40.20">
    <property type="entry name" value="Ankyrin repeat-containing domain"/>
    <property type="match status" value="3"/>
</dbReference>
<dbReference type="Gene3D" id="2.20.70.10">
    <property type="match status" value="3"/>
</dbReference>
<dbReference type="SMART" id="SM00248">
    <property type="entry name" value="ANK"/>
    <property type="match status" value="9"/>
</dbReference>
<dbReference type="InterPro" id="IPR011992">
    <property type="entry name" value="EF-hand-dom_pair"/>
</dbReference>
<dbReference type="PROSITE" id="PS00018">
    <property type="entry name" value="EF_HAND_1"/>
    <property type="match status" value="3"/>
</dbReference>
<feature type="domain" description="WW" evidence="7">
    <location>
        <begin position="2231"/>
        <end position="2259"/>
    </location>
</feature>
<dbReference type="PROSITE" id="PS50096">
    <property type="entry name" value="IQ"/>
    <property type="match status" value="9"/>
</dbReference>
<accession>A0A2R5GUQ0</accession>
<proteinExistence type="predicted"/>
<dbReference type="CDD" id="cd23767">
    <property type="entry name" value="IQCD"/>
    <property type="match status" value="1"/>
</dbReference>
<dbReference type="PANTHER" id="PTHR24123:SF33">
    <property type="entry name" value="PROTEIN HOS4"/>
    <property type="match status" value="1"/>
</dbReference>
<evidence type="ECO:0000256" key="5">
    <source>
        <dbReference type="SAM" id="Coils"/>
    </source>
</evidence>
<comment type="caution">
    <text evidence="9">The sequence shown here is derived from an EMBL/GenBank/DDBJ whole genome shotgun (WGS) entry which is preliminary data.</text>
</comment>
<dbReference type="Pfam" id="PF12796">
    <property type="entry name" value="Ank_2"/>
    <property type="match status" value="2"/>
</dbReference>
<feature type="domain" description="WW" evidence="7">
    <location>
        <begin position="2328"/>
        <end position="2361"/>
    </location>
</feature>
<evidence type="ECO:0000256" key="1">
    <source>
        <dbReference type="ARBA" id="ARBA00022737"/>
    </source>
</evidence>
<dbReference type="Pfam" id="PF13202">
    <property type="entry name" value="EF-hand_5"/>
    <property type="match status" value="1"/>
</dbReference>
<dbReference type="PANTHER" id="PTHR24123">
    <property type="entry name" value="ANKYRIN REPEAT-CONTAINING"/>
    <property type="match status" value="1"/>
</dbReference>
<dbReference type="OrthoDB" id="187617at2759"/>
<feature type="repeat" description="ANK" evidence="4">
    <location>
        <begin position="1131"/>
        <end position="1163"/>
    </location>
</feature>
<dbReference type="SUPFAM" id="SSF48403">
    <property type="entry name" value="Ankyrin repeat"/>
    <property type="match status" value="1"/>
</dbReference>
<keyword evidence="2" id="KW-0106">Calcium</keyword>
<dbReference type="Proteomes" id="UP000241890">
    <property type="component" value="Unassembled WGS sequence"/>
</dbReference>
<feature type="region of interest" description="Disordered" evidence="6">
    <location>
        <begin position="2302"/>
        <end position="2333"/>
    </location>
</feature>
<dbReference type="InterPro" id="IPR002999">
    <property type="entry name" value="Tudor"/>
</dbReference>
<dbReference type="Pfam" id="PF13833">
    <property type="entry name" value="EF-hand_8"/>
    <property type="match status" value="1"/>
</dbReference>
<organism evidence="9 10">
    <name type="scientific">Hondaea fermentalgiana</name>
    <dbReference type="NCBI Taxonomy" id="2315210"/>
    <lineage>
        <taxon>Eukaryota</taxon>
        <taxon>Sar</taxon>
        <taxon>Stramenopiles</taxon>
        <taxon>Bigyra</taxon>
        <taxon>Labyrinthulomycetes</taxon>
        <taxon>Thraustochytrida</taxon>
        <taxon>Thraustochytriidae</taxon>
        <taxon>Hondaea</taxon>
    </lineage>
</organism>
<evidence type="ECO:0000313" key="10">
    <source>
        <dbReference type="Proteomes" id="UP000241890"/>
    </source>
</evidence>
<feature type="domain" description="EF-hand" evidence="8">
    <location>
        <begin position="2727"/>
        <end position="2762"/>
    </location>
</feature>
<feature type="repeat" description="ANK" evidence="4">
    <location>
        <begin position="1404"/>
        <end position="1436"/>
    </location>
</feature>
<dbReference type="InterPro" id="IPR002110">
    <property type="entry name" value="Ankyrin_rpt"/>
</dbReference>
<feature type="compositionally biased region" description="Low complexity" evidence="6">
    <location>
        <begin position="50"/>
        <end position="65"/>
    </location>
</feature>
<evidence type="ECO:0000259" key="7">
    <source>
        <dbReference type="PROSITE" id="PS50020"/>
    </source>
</evidence>
<feature type="repeat" description="ANK" evidence="4">
    <location>
        <begin position="1368"/>
        <end position="1403"/>
    </location>
</feature>
<evidence type="ECO:0000256" key="3">
    <source>
        <dbReference type="ARBA" id="ARBA00023043"/>
    </source>
</evidence>